<keyword evidence="2" id="KW-1185">Reference proteome</keyword>
<dbReference type="NCBIfam" id="TIGR01987">
    <property type="entry name" value="HI0074"/>
    <property type="match status" value="1"/>
</dbReference>
<gene>
    <name evidence="1" type="ORF">SAMN04490355_104636</name>
</gene>
<dbReference type="RefSeq" id="WP_090941797.1">
    <property type="nucleotide sequence ID" value="NZ_FOTS01000046.1"/>
</dbReference>
<organism evidence="1 2">
    <name type="scientific">Pelosinus propionicus DSM 13327</name>
    <dbReference type="NCBI Taxonomy" id="1123291"/>
    <lineage>
        <taxon>Bacteria</taxon>
        <taxon>Bacillati</taxon>
        <taxon>Bacillota</taxon>
        <taxon>Negativicutes</taxon>
        <taxon>Selenomonadales</taxon>
        <taxon>Sporomusaceae</taxon>
        <taxon>Pelosinus</taxon>
    </lineage>
</organism>
<evidence type="ECO:0000313" key="2">
    <source>
        <dbReference type="Proteomes" id="UP000199520"/>
    </source>
</evidence>
<dbReference type="Proteomes" id="UP000199520">
    <property type="component" value="Unassembled WGS sequence"/>
</dbReference>
<dbReference type="InterPro" id="IPR010235">
    <property type="entry name" value="HepT"/>
</dbReference>
<dbReference type="AlphaFoldDB" id="A0A1I4NH50"/>
<protein>
    <submittedName>
        <fullName evidence="1">Nucleotidyltransferase substrate binding protein, HI0074 family</fullName>
    </submittedName>
</protein>
<dbReference type="GO" id="GO:0016740">
    <property type="term" value="F:transferase activity"/>
    <property type="evidence" value="ECO:0007669"/>
    <property type="project" value="UniProtKB-KW"/>
</dbReference>
<proteinExistence type="predicted"/>
<dbReference type="Pfam" id="PF08780">
    <property type="entry name" value="NTase_sub_bind"/>
    <property type="match status" value="1"/>
</dbReference>
<sequence>METKKEELVFHLSRLKKALSTLDEVLEHSFSEIVRDATIQRFEYCFELAWKVLKKALKIEGIEVVLPRQAIRSAFEAGYLQNVDIWFEMLEDRNMTSHTYDPDIANRVYESAKRLPEEVRKIIAAIENNEGGNTLNEEKN</sequence>
<evidence type="ECO:0000313" key="1">
    <source>
        <dbReference type="EMBL" id="SFM14640.1"/>
    </source>
</evidence>
<keyword evidence="1" id="KW-0808">Transferase</keyword>
<dbReference type="Gene3D" id="1.20.120.330">
    <property type="entry name" value="Nucleotidyltransferases domain 2"/>
    <property type="match status" value="1"/>
</dbReference>
<dbReference type="EMBL" id="FOTS01000046">
    <property type="protein sequence ID" value="SFM14640.1"/>
    <property type="molecule type" value="Genomic_DNA"/>
</dbReference>
<accession>A0A1I4NH50</accession>
<dbReference type="OrthoDB" id="9810452at2"/>
<reference evidence="2" key="1">
    <citation type="submission" date="2016-10" db="EMBL/GenBank/DDBJ databases">
        <authorList>
            <person name="Varghese N."/>
            <person name="Submissions S."/>
        </authorList>
    </citation>
    <scope>NUCLEOTIDE SEQUENCE [LARGE SCALE GENOMIC DNA]</scope>
    <source>
        <strain evidence="2">DSM 13327</strain>
    </source>
</reference>
<name>A0A1I4NH50_9FIRM</name>
<dbReference type="SUPFAM" id="SSF81593">
    <property type="entry name" value="Nucleotidyltransferase substrate binding subunit/domain"/>
    <property type="match status" value="1"/>
</dbReference>
<dbReference type="STRING" id="1123291.SAMN04490355_104636"/>